<dbReference type="EMBL" id="JAAMPC010000008">
    <property type="protein sequence ID" value="KAG2299842.1"/>
    <property type="molecule type" value="Genomic_DNA"/>
</dbReference>
<name>A0A8X7S4M9_BRACI</name>
<feature type="region of interest" description="Disordered" evidence="1">
    <location>
        <begin position="73"/>
        <end position="106"/>
    </location>
</feature>
<dbReference type="Proteomes" id="UP000886595">
    <property type="component" value="Unassembled WGS sequence"/>
</dbReference>
<feature type="region of interest" description="Disordered" evidence="1">
    <location>
        <begin position="1"/>
        <end position="30"/>
    </location>
</feature>
<feature type="compositionally biased region" description="Polar residues" evidence="1">
    <location>
        <begin position="8"/>
        <end position="30"/>
    </location>
</feature>
<keyword evidence="3" id="KW-1185">Reference proteome</keyword>
<evidence type="ECO:0000256" key="1">
    <source>
        <dbReference type="SAM" id="MobiDB-lite"/>
    </source>
</evidence>
<protein>
    <submittedName>
        <fullName evidence="2">Uncharacterized protein</fullName>
    </submittedName>
</protein>
<organism evidence="2 3">
    <name type="scientific">Brassica carinata</name>
    <name type="common">Ethiopian mustard</name>
    <name type="synonym">Abyssinian cabbage</name>
    <dbReference type="NCBI Taxonomy" id="52824"/>
    <lineage>
        <taxon>Eukaryota</taxon>
        <taxon>Viridiplantae</taxon>
        <taxon>Streptophyta</taxon>
        <taxon>Embryophyta</taxon>
        <taxon>Tracheophyta</taxon>
        <taxon>Spermatophyta</taxon>
        <taxon>Magnoliopsida</taxon>
        <taxon>eudicotyledons</taxon>
        <taxon>Gunneridae</taxon>
        <taxon>Pentapetalae</taxon>
        <taxon>rosids</taxon>
        <taxon>malvids</taxon>
        <taxon>Brassicales</taxon>
        <taxon>Brassicaceae</taxon>
        <taxon>Brassiceae</taxon>
        <taxon>Brassica</taxon>
    </lineage>
</organism>
<dbReference type="AlphaFoldDB" id="A0A8X7S4M9"/>
<gene>
    <name evidence="2" type="ORF">Bca52824_036314</name>
</gene>
<evidence type="ECO:0000313" key="2">
    <source>
        <dbReference type="EMBL" id="KAG2299842.1"/>
    </source>
</evidence>
<evidence type="ECO:0000313" key="3">
    <source>
        <dbReference type="Proteomes" id="UP000886595"/>
    </source>
</evidence>
<accession>A0A8X7S4M9</accession>
<reference evidence="2 3" key="1">
    <citation type="submission" date="2020-02" db="EMBL/GenBank/DDBJ databases">
        <authorList>
            <person name="Ma Q."/>
            <person name="Huang Y."/>
            <person name="Song X."/>
            <person name="Pei D."/>
        </authorList>
    </citation>
    <scope>NUCLEOTIDE SEQUENCE [LARGE SCALE GENOMIC DNA]</scope>
    <source>
        <strain evidence="2">Sxm20200214</strain>
        <tissue evidence="2">Leaf</tissue>
    </source>
</reference>
<proteinExistence type="predicted"/>
<sequence>MPKESFISRLNPTTHKRTSNWSQFHQPSPSPRTVLSKFAVQKILSAIMCSLIQATQRDPVPANSSQINFKPKTVFEASSLRRPRPPEDLGVQTDSQDTLAPLAESGPPLQRKALHNLSIASMQPLGNEKTEAQKLNIPYNTDWINTSLPAKDKFRTVQEVIFFLTLSINS</sequence>
<comment type="caution">
    <text evidence="2">The sequence shown here is derived from an EMBL/GenBank/DDBJ whole genome shotgun (WGS) entry which is preliminary data.</text>
</comment>